<dbReference type="AlphaFoldDB" id="A0A3L6PPT7"/>
<dbReference type="PANTHER" id="PTHR31642:SF184">
    <property type="entry name" value="SPERMIDINE HYDROXYCINNAMOYL TRANSFERASE"/>
    <property type="match status" value="1"/>
</dbReference>
<dbReference type="PANTHER" id="PTHR31642">
    <property type="entry name" value="TRICHOTHECENE 3-O-ACETYLTRANSFERASE"/>
    <property type="match status" value="1"/>
</dbReference>
<comment type="similarity">
    <text evidence="1">Belongs to the plant acyltransferase family.</text>
</comment>
<dbReference type="EMBL" id="PQIB02000016">
    <property type="protein sequence ID" value="RLM61861.1"/>
    <property type="molecule type" value="Genomic_DNA"/>
</dbReference>
<evidence type="ECO:0000313" key="6">
    <source>
        <dbReference type="Proteomes" id="UP000275267"/>
    </source>
</evidence>
<keyword evidence="2" id="KW-0808">Transferase</keyword>
<protein>
    <submittedName>
        <fullName evidence="5">Agmatine coumaroyltransferase-2-like</fullName>
    </submittedName>
</protein>
<comment type="caution">
    <text evidence="5">The sequence shown here is derived from an EMBL/GenBank/DDBJ whole genome shotgun (WGS) entry which is preliminary data.</text>
</comment>
<keyword evidence="6" id="KW-1185">Reference proteome</keyword>
<gene>
    <name evidence="5" type="ORF">C2845_PM14G06980</name>
</gene>
<feature type="region of interest" description="Disordered" evidence="4">
    <location>
        <begin position="176"/>
        <end position="201"/>
    </location>
</feature>
<name>A0A3L6PPT7_PANMI</name>
<sequence>MEIVVQSSKVVKPAYGEGSSWGSTPAVDVVVPLTVFDEVHNEYMSSIHGFHPPSPTPAALEAGLARALAEYREWAGRLVAAHGRSTAGRRALLLNDAGARGEGAEELMLVQVTRFACGSLVVGHTMHHAVGDDFAMCQCLLAWGQCTRGATVDPVPVHDRESFLPRHPPRVEFDYRGTEFKVPKDNDDDDEKKSPPRAADNDVVVTHKVRFSREFISDLKSRASAAATTLRPYTTMQCLVAHLWRCLTRAGGLDGGEATTMLHMAVNGRARMRSPRVPQGYTGNVVLWAHPAATARELLAGPLGRAAELIRREVARVDNAYFRIPFYDLDFGGGRQFLYMPSNQPVDGAVYILPPCPQGDGSVEALVSLYSRAMDAFKDCCFSLVVPDILL</sequence>
<dbReference type="Gene3D" id="3.30.559.10">
    <property type="entry name" value="Chloramphenicol acetyltransferase-like domain"/>
    <property type="match status" value="4"/>
</dbReference>
<dbReference type="InterPro" id="IPR050317">
    <property type="entry name" value="Plant_Fungal_Acyltransferase"/>
</dbReference>
<evidence type="ECO:0000256" key="4">
    <source>
        <dbReference type="SAM" id="MobiDB-lite"/>
    </source>
</evidence>
<dbReference type="STRING" id="4540.A0A3L6PPT7"/>
<dbReference type="Proteomes" id="UP000275267">
    <property type="component" value="Unassembled WGS sequence"/>
</dbReference>
<dbReference type="InterPro" id="IPR023213">
    <property type="entry name" value="CAT-like_dom_sf"/>
</dbReference>
<organism evidence="5 6">
    <name type="scientific">Panicum miliaceum</name>
    <name type="common">Proso millet</name>
    <name type="synonym">Broomcorn millet</name>
    <dbReference type="NCBI Taxonomy" id="4540"/>
    <lineage>
        <taxon>Eukaryota</taxon>
        <taxon>Viridiplantae</taxon>
        <taxon>Streptophyta</taxon>
        <taxon>Embryophyta</taxon>
        <taxon>Tracheophyta</taxon>
        <taxon>Spermatophyta</taxon>
        <taxon>Magnoliopsida</taxon>
        <taxon>Liliopsida</taxon>
        <taxon>Poales</taxon>
        <taxon>Poaceae</taxon>
        <taxon>PACMAD clade</taxon>
        <taxon>Panicoideae</taxon>
        <taxon>Panicodae</taxon>
        <taxon>Paniceae</taxon>
        <taxon>Panicinae</taxon>
        <taxon>Panicum</taxon>
        <taxon>Panicum sect. Panicum</taxon>
    </lineage>
</organism>
<dbReference type="OrthoDB" id="1862401at2759"/>
<accession>A0A3L6PPT7</accession>
<evidence type="ECO:0000256" key="2">
    <source>
        <dbReference type="ARBA" id="ARBA00022679"/>
    </source>
</evidence>
<evidence type="ECO:0000256" key="1">
    <source>
        <dbReference type="ARBA" id="ARBA00009861"/>
    </source>
</evidence>
<evidence type="ECO:0000313" key="5">
    <source>
        <dbReference type="EMBL" id="RLM61861.1"/>
    </source>
</evidence>
<keyword evidence="3" id="KW-0012">Acyltransferase</keyword>
<reference evidence="6" key="1">
    <citation type="journal article" date="2019" name="Nat. Commun.">
        <title>The genome of broomcorn millet.</title>
        <authorList>
            <person name="Zou C."/>
            <person name="Miki D."/>
            <person name="Li D."/>
            <person name="Tang Q."/>
            <person name="Xiao L."/>
            <person name="Rajput S."/>
            <person name="Deng P."/>
            <person name="Jia W."/>
            <person name="Huang R."/>
            <person name="Zhang M."/>
            <person name="Sun Y."/>
            <person name="Hu J."/>
            <person name="Fu X."/>
            <person name="Schnable P.S."/>
            <person name="Li F."/>
            <person name="Zhang H."/>
            <person name="Feng B."/>
            <person name="Zhu X."/>
            <person name="Liu R."/>
            <person name="Schnable J.C."/>
            <person name="Zhu J.-K."/>
            <person name="Zhang H."/>
        </authorList>
    </citation>
    <scope>NUCLEOTIDE SEQUENCE [LARGE SCALE GENOMIC DNA]</scope>
</reference>
<dbReference type="GO" id="GO:0016747">
    <property type="term" value="F:acyltransferase activity, transferring groups other than amino-acyl groups"/>
    <property type="evidence" value="ECO:0007669"/>
    <property type="project" value="UniProtKB-ARBA"/>
</dbReference>
<dbReference type="Pfam" id="PF02458">
    <property type="entry name" value="Transferase"/>
    <property type="match status" value="1"/>
</dbReference>
<proteinExistence type="inferred from homology"/>
<feature type="compositionally biased region" description="Basic and acidic residues" evidence="4">
    <location>
        <begin position="176"/>
        <end position="185"/>
    </location>
</feature>
<evidence type="ECO:0000256" key="3">
    <source>
        <dbReference type="ARBA" id="ARBA00023315"/>
    </source>
</evidence>